<dbReference type="GeneID" id="38118386"/>
<dbReference type="GO" id="GO:0016787">
    <property type="term" value="F:hydrolase activity"/>
    <property type="evidence" value="ECO:0007669"/>
    <property type="project" value="UniProtKB-KW"/>
</dbReference>
<dbReference type="InterPro" id="IPR019826">
    <property type="entry name" value="Carboxylesterase_B_AS"/>
</dbReference>
<dbReference type="AlphaFoldDB" id="A0A3D8R905"/>
<dbReference type="EC" id="3.1.1.-" evidence="3"/>
<dbReference type="OrthoDB" id="6846267at2759"/>
<dbReference type="Pfam" id="PF00135">
    <property type="entry name" value="COesterase"/>
    <property type="match status" value="1"/>
</dbReference>
<dbReference type="PANTHER" id="PTHR43142">
    <property type="entry name" value="CARBOXYLIC ESTER HYDROLASE"/>
    <property type="match status" value="1"/>
</dbReference>
<dbReference type="Gene3D" id="3.40.50.1820">
    <property type="entry name" value="alpha/beta hydrolase"/>
    <property type="match status" value="1"/>
</dbReference>
<dbReference type="STRING" id="1810919.A0A3D8R905"/>
<proteinExistence type="inferred from homology"/>
<dbReference type="InterPro" id="IPR029058">
    <property type="entry name" value="AB_hydrolase_fold"/>
</dbReference>
<dbReference type="PROSITE" id="PS00122">
    <property type="entry name" value="CARBOXYLESTERASE_B_1"/>
    <property type="match status" value="1"/>
</dbReference>
<keyword evidence="2 3" id="KW-0378">Hydrolase</keyword>
<dbReference type="PANTHER" id="PTHR43142:SF1">
    <property type="entry name" value="CARBOXYLIC ESTER HYDROLASE"/>
    <property type="match status" value="1"/>
</dbReference>
<protein>
    <recommendedName>
        <fullName evidence="3">Carboxylic ester hydrolase</fullName>
        <ecNumber evidence="3">3.1.1.-</ecNumber>
    </recommendedName>
</protein>
<comment type="caution">
    <text evidence="5">The sequence shown here is derived from an EMBL/GenBank/DDBJ whole genome shotgun (WGS) entry which is preliminary data.</text>
</comment>
<dbReference type="SUPFAM" id="SSF53474">
    <property type="entry name" value="alpha/beta-Hydrolases"/>
    <property type="match status" value="1"/>
</dbReference>
<dbReference type="RefSeq" id="XP_026601036.1">
    <property type="nucleotide sequence ID" value="XM_026750032.1"/>
</dbReference>
<comment type="similarity">
    <text evidence="1 3">Belongs to the type-B carboxylesterase/lipase family.</text>
</comment>
<evidence type="ECO:0000256" key="1">
    <source>
        <dbReference type="ARBA" id="ARBA00005964"/>
    </source>
</evidence>
<evidence type="ECO:0000256" key="2">
    <source>
        <dbReference type="ARBA" id="ARBA00022801"/>
    </source>
</evidence>
<gene>
    <name evidence="5" type="ORF">DSM5745_08016</name>
</gene>
<evidence type="ECO:0000313" key="6">
    <source>
        <dbReference type="Proteomes" id="UP000256690"/>
    </source>
</evidence>
<evidence type="ECO:0000256" key="3">
    <source>
        <dbReference type="RuleBase" id="RU361235"/>
    </source>
</evidence>
<evidence type="ECO:0000259" key="4">
    <source>
        <dbReference type="Pfam" id="PF00135"/>
    </source>
</evidence>
<feature type="domain" description="Carboxylesterase type B" evidence="4">
    <location>
        <begin position="16"/>
        <end position="504"/>
    </location>
</feature>
<name>A0A3D8R905_9EURO</name>
<organism evidence="5 6">
    <name type="scientific">Aspergillus mulundensis</name>
    <dbReference type="NCBI Taxonomy" id="1810919"/>
    <lineage>
        <taxon>Eukaryota</taxon>
        <taxon>Fungi</taxon>
        <taxon>Dikarya</taxon>
        <taxon>Ascomycota</taxon>
        <taxon>Pezizomycotina</taxon>
        <taxon>Eurotiomycetes</taxon>
        <taxon>Eurotiomycetidae</taxon>
        <taxon>Eurotiales</taxon>
        <taxon>Aspergillaceae</taxon>
        <taxon>Aspergillus</taxon>
        <taxon>Aspergillus subgen. Nidulantes</taxon>
    </lineage>
</organism>
<dbReference type="EMBL" id="PVWQ01000010">
    <property type="protein sequence ID" value="RDW70505.1"/>
    <property type="molecule type" value="Genomic_DNA"/>
</dbReference>
<dbReference type="Proteomes" id="UP000256690">
    <property type="component" value="Unassembled WGS sequence"/>
</dbReference>
<sequence length="554" mass="61896">MTRLSPSGEAAISVPSLGALKGFTYPSGVRQFFGVPYGNISKRWTRAQLVTSWKDNFHDGTRLGKHYPLPPEYDPKKDYLVPVTETEHFSPWEANDLECLNLNIALPPADLPGPHPVMVYIHGGAFFLAGPQHPVFDCARLVTTSVERRTPVVTVTIGYRVGLGGFLASREIQQDLARDNHSGAGNFGLTDQQIALHWVQKYIGLFGGDANNVTLFGESAGAISISHHLLAAEPPKFDRAILMSGTLNLAPAWPLEKHQRRYDELLRFLNIDPAAPDTLDQLRRVSQDALTAATWSIEHADFPIYNPCYDGVFHRADPLLLRVAPLPPWLKGFMAGDTRDEGLLWRLVLRKYTYTHFHTRMGRFLTPAETAKILALYNITAESESNSPDAFFQGLEALIRDVLFVIPNYIHFHEPEASPSPSAKPKPRIPMFAYHVDQQSTLANPLKGTAYHAIDLLYVFQNGDDMSAEQQALARQMGGDFIDFAYGRDPYKRVDAGGAMVYGPESKAVWKTEEADESVRGYARMKSILEDGLYQRLFAAVDDIGGERHRFMNR</sequence>
<keyword evidence="6" id="KW-1185">Reference proteome</keyword>
<reference evidence="5 6" key="1">
    <citation type="journal article" date="2018" name="IMA Fungus">
        <title>IMA Genome-F 9: Draft genome sequence of Annulohypoxylon stygium, Aspergillus mulundensis, Berkeleyomyces basicola (syn. Thielaviopsis basicola), Ceratocystis smalleyi, two Cercospora beticola strains, Coleophoma cylindrospora, Fusarium fracticaudum, Phialophora cf. hyalina, and Morchella septimelata.</title>
        <authorList>
            <person name="Wingfield B.D."/>
            <person name="Bills G.F."/>
            <person name="Dong Y."/>
            <person name="Huang W."/>
            <person name="Nel W.J."/>
            <person name="Swalarsk-Parry B.S."/>
            <person name="Vaghefi N."/>
            <person name="Wilken P.M."/>
            <person name="An Z."/>
            <person name="de Beer Z.W."/>
            <person name="De Vos L."/>
            <person name="Chen L."/>
            <person name="Duong T.A."/>
            <person name="Gao Y."/>
            <person name="Hammerbacher A."/>
            <person name="Kikkert J.R."/>
            <person name="Li Y."/>
            <person name="Li H."/>
            <person name="Li K."/>
            <person name="Li Q."/>
            <person name="Liu X."/>
            <person name="Ma X."/>
            <person name="Naidoo K."/>
            <person name="Pethybridge S.J."/>
            <person name="Sun J."/>
            <person name="Steenkamp E.T."/>
            <person name="van der Nest M.A."/>
            <person name="van Wyk S."/>
            <person name="Wingfield M.J."/>
            <person name="Xiong C."/>
            <person name="Yue Q."/>
            <person name="Zhang X."/>
        </authorList>
    </citation>
    <scope>NUCLEOTIDE SEQUENCE [LARGE SCALE GENOMIC DNA]</scope>
    <source>
        <strain evidence="5 6">DSM 5745</strain>
    </source>
</reference>
<evidence type="ECO:0000313" key="5">
    <source>
        <dbReference type="EMBL" id="RDW70505.1"/>
    </source>
</evidence>
<accession>A0A3D8R905</accession>
<dbReference type="InterPro" id="IPR002018">
    <property type="entry name" value="CarbesteraseB"/>
</dbReference>